<evidence type="ECO:0000256" key="8">
    <source>
        <dbReference type="SAM" id="SignalP"/>
    </source>
</evidence>
<dbReference type="AlphaFoldDB" id="C0EDJ9"/>
<reference evidence="11 12" key="1">
    <citation type="submission" date="2009-01" db="EMBL/GenBank/DDBJ databases">
        <authorList>
            <person name="Fulton L."/>
            <person name="Clifton S."/>
            <person name="Fulton B."/>
            <person name="Xu J."/>
            <person name="Minx P."/>
            <person name="Pepin K.H."/>
            <person name="Johnson M."/>
            <person name="Bhonagiri V."/>
            <person name="Nash W.E."/>
            <person name="Mardis E.R."/>
            <person name="Wilson R.K."/>
        </authorList>
    </citation>
    <scope>NUCLEOTIDE SEQUENCE [LARGE SCALE GENOMIC DNA]</scope>
    <source>
        <strain evidence="11 12">DSM 5476</strain>
    </source>
</reference>
<dbReference type="InterPro" id="IPR013783">
    <property type="entry name" value="Ig-like_fold"/>
</dbReference>
<evidence type="ECO:0000256" key="7">
    <source>
        <dbReference type="RuleBase" id="RU003355"/>
    </source>
</evidence>
<evidence type="ECO:0000313" key="11">
    <source>
        <dbReference type="EMBL" id="EEG30450.1"/>
    </source>
</evidence>
<dbReference type="PANTHER" id="PTHR43806:SF11">
    <property type="entry name" value="CEREVISIN-RELATED"/>
    <property type="match status" value="1"/>
</dbReference>
<sequence>MKKAISLVLSLALMASSASSVLAQPTKQSMEKTSSAYVEGEAIVCVSGEVNSLNAMNRSRGLEITPLMKLPEDKEASPSAYRNGVNLQQKETLALVKSDQDTESLIRELEKIPTVEFAEPNYKVKLYDVPEDPYYEYQWGLENQMGTEKAVDANIAKAWENSSSTSETPVVAVLDSGVDYKHPDLKNVMWDDGLKYPELTAMGGGIYGFNTCDGPEKTDDPMDTIVGHGTHCAGIIAAQWNNEEGGAGVSSEAEIMAVKFLGGSDGSIADSLKGYAYIQAAKESGVNVVAINNSWGPSEYNGVQLHSVSKATEALGELGVISCFAAGNDDVNNDLNTGSIVSSPYVITVGALESQGHRAPFSCYGQRTVDVFAPGAQILAPTTSDTSVAAPNEHQMPPQYLPQIMQKDQSYFYEDFEDGNSSVTLRVLDADGTVIEDNQTPLTPGYMGGKGTQISLDAVEDGETFYVEMTFQKSDFVALDSVDKNSAVYFAFQAGMGSSCLQQSMPILYQDKDGNWQRLLSTQLVGGENFPARLRMMDYNWNQSTQELNDNSFLQNEGETITLRLEAKMTDKQPGVAFHMDDVGFGKEAVPYYYADGTSMATPMVTGIMALLSTQYDDAAEICARIKGSVNREEAIGLEDICVSGGFVDAAASFDDSQLAPVVNSLDTDGTTATVTGYFFGKEQGSVQVGGQQAAVNSWSDNVVTFTVPEGVSGLEEIQVTAKDGQYGRNFFEITAATQGYKKLSTPNFSYGDIYGYELTSADILPITMAAAGGKILIMGVLLESNQLVMELYDIKSDTWSQAPLLDDLEIFGDLNYPLYSMAGGLSKIYLHYITTTGQQKLGIYDTVSGTWSSVDTKLTGITEALVVYQNQLLAIGGEILNDDMSLKETLRSVQILDPSTGEVIGSLPDLPEGRSRAQAFASGDTLVVYGGYDSVFLKMLGQETNEYCNTMVYDGKEWVNYEEDQFLSDQNSEFDPMQTLEYAIGAVDGGVIVTGPVQGLGSDSMVDTWNFDASTGSWIGNQDILYSQIKTTHNIGVTYDGQFYVMGYTGAYNKLKIFRSTPVSYTGPTQDPSFGQSEITIPVIYRYEENIVAQEEAVLSEGDNIVAADEDFAEKYGFALKDSEQDKRTVRVTRNLETGELEADVDAINFDVVPTVDPAEKFFHVSYIDGEGNPVPGGGEIAFDKVG</sequence>
<keyword evidence="5" id="KW-0119">Carbohydrate metabolism</keyword>
<feature type="signal peptide" evidence="8">
    <location>
        <begin position="1"/>
        <end position="23"/>
    </location>
</feature>
<dbReference type="Gene3D" id="3.40.50.200">
    <property type="entry name" value="Peptidase S8/S53 domain"/>
    <property type="match status" value="2"/>
</dbReference>
<dbReference type="SUPFAM" id="SSF117281">
    <property type="entry name" value="Kelch motif"/>
    <property type="match status" value="1"/>
</dbReference>
<dbReference type="eggNOG" id="COG1404">
    <property type="taxonomic scope" value="Bacteria"/>
</dbReference>
<keyword evidence="5" id="KW-0624">Polysaccharide degradation</keyword>
<dbReference type="InterPro" id="IPR022398">
    <property type="entry name" value="Peptidase_S8_His-AS"/>
</dbReference>
<evidence type="ECO:0000256" key="6">
    <source>
        <dbReference type="PROSITE-ProRule" id="PRU01240"/>
    </source>
</evidence>
<keyword evidence="4 6" id="KW-0720">Serine protease</keyword>
<dbReference type="PROSITE" id="PS00137">
    <property type="entry name" value="SUBTILASE_HIS"/>
    <property type="match status" value="1"/>
</dbReference>
<feature type="active site" description="Charge relay system" evidence="6">
    <location>
        <position position="175"/>
    </location>
</feature>
<evidence type="ECO:0000256" key="1">
    <source>
        <dbReference type="ARBA" id="ARBA00011073"/>
    </source>
</evidence>
<dbReference type="GO" id="GO:0030245">
    <property type="term" value="P:cellulose catabolic process"/>
    <property type="evidence" value="ECO:0007669"/>
    <property type="project" value="UniProtKB-KW"/>
</dbReference>
<dbReference type="Pfam" id="PF01833">
    <property type="entry name" value="TIG"/>
    <property type="match status" value="1"/>
</dbReference>
<dbReference type="SUPFAM" id="SSF81296">
    <property type="entry name" value="E set domains"/>
    <property type="match status" value="1"/>
</dbReference>
<comment type="caution">
    <text evidence="11">The sequence shown here is derived from an EMBL/GenBank/DDBJ whole genome shotgun (WGS) entry which is preliminary data.</text>
</comment>
<feature type="chain" id="PRO_5002895667" evidence="8">
    <location>
        <begin position="24"/>
        <end position="1188"/>
    </location>
</feature>
<reference evidence="11 12" key="2">
    <citation type="submission" date="2009-02" db="EMBL/GenBank/DDBJ databases">
        <title>Draft genome sequence of Clostridium methylpentosum (DSM 5476).</title>
        <authorList>
            <person name="Sudarsanam P."/>
            <person name="Ley R."/>
            <person name="Guruge J."/>
            <person name="Turnbaugh P.J."/>
            <person name="Mahowald M."/>
            <person name="Liep D."/>
            <person name="Gordon J."/>
        </authorList>
    </citation>
    <scope>NUCLEOTIDE SEQUENCE [LARGE SCALE GENOMIC DNA]</scope>
    <source>
        <strain evidence="11 12">DSM 5476</strain>
    </source>
</reference>
<evidence type="ECO:0000256" key="3">
    <source>
        <dbReference type="ARBA" id="ARBA00022801"/>
    </source>
</evidence>
<dbReference type="STRING" id="537013.CLOSTMETH_01926"/>
<feature type="non-terminal residue" evidence="11">
    <location>
        <position position="1188"/>
    </location>
</feature>
<dbReference type="InterPro" id="IPR000209">
    <property type="entry name" value="Peptidase_S8/S53_dom"/>
</dbReference>
<dbReference type="Pfam" id="PF00082">
    <property type="entry name" value="Peptidase_S8"/>
    <property type="match status" value="1"/>
</dbReference>
<name>C0EDJ9_9FIRM</name>
<evidence type="ECO:0000259" key="10">
    <source>
        <dbReference type="Pfam" id="PF01833"/>
    </source>
</evidence>
<feature type="domain" description="Peptidase S8/S53" evidence="9">
    <location>
        <begin position="168"/>
        <end position="391"/>
    </location>
</feature>
<keyword evidence="3 6" id="KW-0378">Hydrolase</keyword>
<organism evidence="11 12">
    <name type="scientific">[Clostridium] methylpentosum DSM 5476</name>
    <dbReference type="NCBI Taxonomy" id="537013"/>
    <lineage>
        <taxon>Bacteria</taxon>
        <taxon>Bacillati</taxon>
        <taxon>Bacillota</taxon>
        <taxon>Clostridia</taxon>
        <taxon>Eubacteriales</taxon>
        <taxon>Oscillospiraceae</taxon>
        <taxon>Oscillospiraceae incertae sedis</taxon>
    </lineage>
</organism>
<dbReference type="GO" id="GO:0004252">
    <property type="term" value="F:serine-type endopeptidase activity"/>
    <property type="evidence" value="ECO:0007669"/>
    <property type="project" value="UniProtKB-UniRule"/>
</dbReference>
<dbReference type="InterPro" id="IPR014756">
    <property type="entry name" value="Ig_E-set"/>
</dbReference>
<dbReference type="EC" id="3.4.21.-" evidence="11"/>
<feature type="active site" description="Charge relay system" evidence="6">
    <location>
        <position position="228"/>
    </location>
</feature>
<dbReference type="PRINTS" id="PR00723">
    <property type="entry name" value="SUBTILISIN"/>
</dbReference>
<dbReference type="InterPro" id="IPR023828">
    <property type="entry name" value="Peptidase_S8_Ser-AS"/>
</dbReference>
<proteinExistence type="inferred from homology"/>
<evidence type="ECO:0000256" key="5">
    <source>
        <dbReference type="ARBA" id="ARBA00023001"/>
    </source>
</evidence>
<gene>
    <name evidence="11" type="ORF">CLOSTMETH_01926</name>
</gene>
<feature type="active site" description="Charge relay system" evidence="6">
    <location>
        <position position="599"/>
    </location>
</feature>
<keyword evidence="2 6" id="KW-0645">Protease</keyword>
<dbReference type="PROSITE" id="PS00136">
    <property type="entry name" value="SUBTILASE_ASP"/>
    <property type="match status" value="1"/>
</dbReference>
<dbReference type="InterPro" id="IPR002909">
    <property type="entry name" value="IPT_dom"/>
</dbReference>
<evidence type="ECO:0000259" key="9">
    <source>
        <dbReference type="Pfam" id="PF00082"/>
    </source>
</evidence>
<dbReference type="PROSITE" id="PS00138">
    <property type="entry name" value="SUBTILASE_SER"/>
    <property type="match status" value="1"/>
</dbReference>
<dbReference type="EMBL" id="ACEC01000063">
    <property type="protein sequence ID" value="EEG30450.1"/>
    <property type="molecule type" value="Genomic_DNA"/>
</dbReference>
<dbReference type="Proteomes" id="UP000003340">
    <property type="component" value="Unassembled WGS sequence"/>
</dbReference>
<dbReference type="PANTHER" id="PTHR43806">
    <property type="entry name" value="PEPTIDASE S8"/>
    <property type="match status" value="1"/>
</dbReference>
<dbReference type="Gene3D" id="2.120.10.80">
    <property type="entry name" value="Kelch-type beta propeller"/>
    <property type="match status" value="1"/>
</dbReference>
<dbReference type="HOGENOM" id="CLU_272210_0_0_9"/>
<dbReference type="Gene3D" id="2.60.40.10">
    <property type="entry name" value="Immunoglobulins"/>
    <property type="match status" value="1"/>
</dbReference>
<dbReference type="InterPro" id="IPR036852">
    <property type="entry name" value="Peptidase_S8/S53_dom_sf"/>
</dbReference>
<keyword evidence="12" id="KW-1185">Reference proteome</keyword>
<dbReference type="InterPro" id="IPR050131">
    <property type="entry name" value="Peptidase_S8_subtilisin-like"/>
</dbReference>
<keyword evidence="5" id="KW-0136">Cellulose degradation</keyword>
<dbReference type="InterPro" id="IPR023827">
    <property type="entry name" value="Peptidase_S8_Asp-AS"/>
</dbReference>
<keyword evidence="8" id="KW-0732">Signal</keyword>
<evidence type="ECO:0000313" key="12">
    <source>
        <dbReference type="Proteomes" id="UP000003340"/>
    </source>
</evidence>
<dbReference type="SUPFAM" id="SSF52743">
    <property type="entry name" value="Subtilisin-like"/>
    <property type="match status" value="1"/>
</dbReference>
<dbReference type="PROSITE" id="PS51892">
    <property type="entry name" value="SUBTILASE"/>
    <property type="match status" value="1"/>
</dbReference>
<evidence type="ECO:0000256" key="2">
    <source>
        <dbReference type="ARBA" id="ARBA00022670"/>
    </source>
</evidence>
<accession>C0EDJ9</accession>
<feature type="domain" description="IPT/TIG" evidence="10">
    <location>
        <begin position="663"/>
        <end position="724"/>
    </location>
</feature>
<protein>
    <submittedName>
        <fullName evidence="11">Peptidase, S8/S53 family</fullName>
        <ecNumber evidence="11">3.4.21.-</ecNumber>
    </submittedName>
</protein>
<evidence type="ECO:0000256" key="4">
    <source>
        <dbReference type="ARBA" id="ARBA00022825"/>
    </source>
</evidence>
<dbReference type="InterPro" id="IPR015915">
    <property type="entry name" value="Kelch-typ_b-propeller"/>
</dbReference>
<dbReference type="InterPro" id="IPR015500">
    <property type="entry name" value="Peptidase_S8_subtilisin-rel"/>
</dbReference>
<dbReference type="GO" id="GO:0006508">
    <property type="term" value="P:proteolysis"/>
    <property type="evidence" value="ECO:0007669"/>
    <property type="project" value="UniProtKB-KW"/>
</dbReference>
<comment type="similarity">
    <text evidence="1 6 7">Belongs to the peptidase S8 family.</text>
</comment>